<evidence type="ECO:0008006" key="3">
    <source>
        <dbReference type="Google" id="ProtNLM"/>
    </source>
</evidence>
<keyword evidence="2" id="KW-1185">Reference proteome</keyword>
<dbReference type="Proteomes" id="UP000326979">
    <property type="component" value="Unassembled WGS sequence"/>
</dbReference>
<evidence type="ECO:0000313" key="1">
    <source>
        <dbReference type="EMBL" id="MPY38557.1"/>
    </source>
</evidence>
<dbReference type="EMBL" id="VJZE01000002">
    <property type="protein sequence ID" value="MPY38557.1"/>
    <property type="molecule type" value="Genomic_DNA"/>
</dbReference>
<gene>
    <name evidence="1" type="ORF">FNH04_00840</name>
</gene>
<accession>A0A5N8VTJ2</accession>
<dbReference type="OrthoDB" id="9109650at2"/>
<sequence length="117" mass="12565">MDRIESEVLAREGIELPPTSGYLTGRQRASIPFREIARVAAQRYPRRTLLGLTLFVGQAFLYNAVSYDLGTILSGYFGVASGAVPRSMLLFAISNSSVRCCSGNCSGAYTPPALAGR</sequence>
<evidence type="ECO:0000313" key="2">
    <source>
        <dbReference type="Proteomes" id="UP000326979"/>
    </source>
</evidence>
<reference evidence="1 2" key="1">
    <citation type="submission" date="2019-07" db="EMBL/GenBank/DDBJ databases">
        <title>New species of Amycolatopsis and Streptomyces.</title>
        <authorList>
            <person name="Duangmal K."/>
            <person name="Teo W.F.A."/>
            <person name="Lipun K."/>
        </authorList>
    </citation>
    <scope>NUCLEOTIDE SEQUENCE [LARGE SCALE GENOMIC DNA]</scope>
    <source>
        <strain evidence="1 2">TISTR 2346</strain>
    </source>
</reference>
<protein>
    <recommendedName>
        <fullName evidence="3">MFS transporter</fullName>
    </recommendedName>
</protein>
<comment type="caution">
    <text evidence="1">The sequence shown here is derived from an EMBL/GenBank/DDBJ whole genome shotgun (WGS) entry which is preliminary data.</text>
</comment>
<name>A0A5N8VTJ2_9ACTN</name>
<proteinExistence type="predicted"/>
<organism evidence="1 2">
    <name type="scientific">Streptomyces phyllanthi</name>
    <dbReference type="NCBI Taxonomy" id="1803180"/>
    <lineage>
        <taxon>Bacteria</taxon>
        <taxon>Bacillati</taxon>
        <taxon>Actinomycetota</taxon>
        <taxon>Actinomycetes</taxon>
        <taxon>Kitasatosporales</taxon>
        <taxon>Streptomycetaceae</taxon>
        <taxon>Streptomyces</taxon>
    </lineage>
</organism>
<dbReference type="RefSeq" id="WP_152779238.1">
    <property type="nucleotide sequence ID" value="NZ_BAABEQ010000090.1"/>
</dbReference>
<dbReference type="AlphaFoldDB" id="A0A5N8VTJ2"/>